<gene>
    <name evidence="5" type="ORF">SAMN05421869_113135</name>
</gene>
<evidence type="ECO:0000259" key="4">
    <source>
        <dbReference type="Pfam" id="PF00149"/>
    </source>
</evidence>
<feature type="signal peptide" evidence="3">
    <location>
        <begin position="1"/>
        <end position="28"/>
    </location>
</feature>
<keyword evidence="2" id="KW-0378">Hydrolase</keyword>
<evidence type="ECO:0000313" key="6">
    <source>
        <dbReference type="Proteomes" id="UP000199202"/>
    </source>
</evidence>
<dbReference type="EMBL" id="FNDJ01000013">
    <property type="protein sequence ID" value="SDJ96378.1"/>
    <property type="molecule type" value="Genomic_DNA"/>
</dbReference>
<evidence type="ECO:0000313" key="5">
    <source>
        <dbReference type="EMBL" id="SDJ96378.1"/>
    </source>
</evidence>
<dbReference type="InterPro" id="IPR051558">
    <property type="entry name" value="Metallophosphoesterase_PAP"/>
</dbReference>
<evidence type="ECO:0000256" key="3">
    <source>
        <dbReference type="SAM" id="SignalP"/>
    </source>
</evidence>
<protein>
    <submittedName>
        <fullName evidence="5">Calcineurin-like phosphoesterase</fullName>
    </submittedName>
</protein>
<dbReference type="GO" id="GO:0016787">
    <property type="term" value="F:hydrolase activity"/>
    <property type="evidence" value="ECO:0007669"/>
    <property type="project" value="UniProtKB-KW"/>
</dbReference>
<dbReference type="Gene3D" id="3.60.21.10">
    <property type="match status" value="1"/>
</dbReference>
<keyword evidence="6" id="KW-1185">Reference proteome</keyword>
<dbReference type="Pfam" id="PF00149">
    <property type="entry name" value="Metallophos"/>
    <property type="match status" value="1"/>
</dbReference>
<dbReference type="InterPro" id="IPR004843">
    <property type="entry name" value="Calcineurin-like_PHP"/>
</dbReference>
<dbReference type="STRING" id="633440.SAMN05421869_113135"/>
<dbReference type="SUPFAM" id="SSF56300">
    <property type="entry name" value="Metallo-dependent phosphatases"/>
    <property type="match status" value="1"/>
</dbReference>
<keyword evidence="1 3" id="KW-0732">Signal</keyword>
<dbReference type="InterPro" id="IPR029052">
    <property type="entry name" value="Metallo-depent_PP-like"/>
</dbReference>
<reference evidence="5 6" key="1">
    <citation type="submission" date="2016-10" db="EMBL/GenBank/DDBJ databases">
        <authorList>
            <person name="de Groot N.N."/>
        </authorList>
    </citation>
    <scope>NUCLEOTIDE SEQUENCE [LARGE SCALE GENOMIC DNA]</scope>
    <source>
        <strain evidence="5 6">CGMCC 4.6533</strain>
    </source>
</reference>
<accession>A0A1G8Y0P2</accession>
<organism evidence="5 6">
    <name type="scientific">Nonomuraea jiangxiensis</name>
    <dbReference type="NCBI Taxonomy" id="633440"/>
    <lineage>
        <taxon>Bacteria</taxon>
        <taxon>Bacillati</taxon>
        <taxon>Actinomycetota</taxon>
        <taxon>Actinomycetes</taxon>
        <taxon>Streptosporangiales</taxon>
        <taxon>Streptosporangiaceae</taxon>
        <taxon>Nonomuraea</taxon>
    </lineage>
</organism>
<feature type="domain" description="Calcineurin-like phosphoesterase" evidence="4">
    <location>
        <begin position="63"/>
        <end position="241"/>
    </location>
</feature>
<dbReference type="Proteomes" id="UP000199202">
    <property type="component" value="Unassembled WGS sequence"/>
</dbReference>
<dbReference type="AlphaFoldDB" id="A0A1G8Y0P2"/>
<feature type="chain" id="PRO_5011455661" evidence="3">
    <location>
        <begin position="29"/>
        <end position="880"/>
    </location>
</feature>
<evidence type="ECO:0000256" key="1">
    <source>
        <dbReference type="ARBA" id="ARBA00022729"/>
    </source>
</evidence>
<proteinExistence type="predicted"/>
<dbReference type="PANTHER" id="PTHR10161">
    <property type="entry name" value="TARTRATE-RESISTANT ACID PHOSPHATASE TYPE 5"/>
    <property type="match status" value="1"/>
</dbReference>
<sequence length="880" mass="93595">MSFTKRALWALVGVTAAITAVVPQVAQAAPQTAEVAQAAGNGLERITPAVDPSKPPQDQLVLAVIGDYGGCGADRACASENQVADMVHSWNPAYILTVGDNTYQQGRPEEVVKAQAPYKADIDAGTFFPIMGNHDYGNGCNPESIKPSVDFFKVPVAYVAGFGNGLVDFLNPDANCQTSSGTTKPPIYDQYKNTVDDSAAAWVLSGGHQPIYSSGKAGNNPDRAWMMTPGVDLILAGHDHHAEHIVTSDGYNIAITGNGGEGITPLFSTTSGSLYREAKDFGAMRLTVTKDSLKAEFVTLPGKVDYYFILKKDAQGKAYVAERTDWVDPNPDPGDNPTPNKYSVSFDLAADKSDGLTYKNYEDGPYEETTVDGRKALQLQKNSFGGANQLYMFVDDTAISGGPYKVKATFTYRSPVPGTFALQYDSATSGSAYQKSTPVTIGADQVNQWQTASIDIPDIRFTNRENGGADMRLSAAANLPLAISGVKIEVAPPKPTVTHVSMDFSGEPNGLNWMPYESGPAHEITVDGRQALQVDKNTFNTGNNLYLVVDDKFIQGGPYDGTATIEYRSPVAGSFVLQYDSAATGSAYQSTPRVNITAGQVNTWQTATLPLPQVMFRNRQNGNADMRIVGANNLPLIIGSMDVDIAGGEDEGLEDAQNAVAAAEAHPSAETIAVAEAAIAKLPAGPDADALTQRLNAVKAIVAAQDLAAAREAVAAAEAHPSAETIQAAETAIAKLPAGPDVDWLTRRLDVVRTIVQAQDLLAGIISRDLTDQAAIDASIADLAKARTIIDQLPEDHRAPLRDSATAAQRRIVEAITAVLAAPHDGKPAPIARPWLDLVIADTYDRYGKDNIQGQVMRIVAGHATGKEVKTAIEEFLADQ</sequence>
<dbReference type="RefSeq" id="WP_176993408.1">
    <property type="nucleotide sequence ID" value="NZ_FNDJ01000013.1"/>
</dbReference>
<dbReference type="PANTHER" id="PTHR10161:SF14">
    <property type="entry name" value="TARTRATE-RESISTANT ACID PHOSPHATASE TYPE 5"/>
    <property type="match status" value="1"/>
</dbReference>
<name>A0A1G8Y0P2_9ACTN</name>
<evidence type="ECO:0000256" key="2">
    <source>
        <dbReference type="ARBA" id="ARBA00022801"/>
    </source>
</evidence>